<evidence type="ECO:0000256" key="1">
    <source>
        <dbReference type="SAM" id="MobiDB-lite"/>
    </source>
</evidence>
<protein>
    <submittedName>
        <fullName evidence="2">Uncharacterized protein</fullName>
    </submittedName>
</protein>
<organism evidence="2 3">
    <name type="scientific">Phytophthora cactorum</name>
    <dbReference type="NCBI Taxonomy" id="29920"/>
    <lineage>
        <taxon>Eukaryota</taxon>
        <taxon>Sar</taxon>
        <taxon>Stramenopiles</taxon>
        <taxon>Oomycota</taxon>
        <taxon>Peronosporomycetes</taxon>
        <taxon>Peronosporales</taxon>
        <taxon>Peronosporaceae</taxon>
        <taxon>Phytophthora</taxon>
    </lineage>
</organism>
<feature type="region of interest" description="Disordered" evidence="1">
    <location>
        <begin position="1"/>
        <end position="74"/>
    </location>
</feature>
<evidence type="ECO:0000313" key="2">
    <source>
        <dbReference type="EMBL" id="KAG6972712.1"/>
    </source>
</evidence>
<reference evidence="2" key="1">
    <citation type="submission" date="2021-01" db="EMBL/GenBank/DDBJ databases">
        <title>Phytophthora aleatoria, a newly-described species from Pinus radiata is distinct from Phytophthora cactorum isolates based on comparative genomics.</title>
        <authorList>
            <person name="Mcdougal R."/>
            <person name="Panda P."/>
            <person name="Williams N."/>
            <person name="Studholme D.J."/>
        </authorList>
    </citation>
    <scope>NUCLEOTIDE SEQUENCE</scope>
    <source>
        <strain evidence="2">NZFS 3830</strain>
    </source>
</reference>
<feature type="region of interest" description="Disordered" evidence="1">
    <location>
        <begin position="100"/>
        <end position="127"/>
    </location>
</feature>
<comment type="caution">
    <text evidence="2">The sequence shown here is derived from an EMBL/GenBank/DDBJ whole genome shotgun (WGS) entry which is preliminary data.</text>
</comment>
<dbReference type="OrthoDB" id="10543157at2759"/>
<evidence type="ECO:0000313" key="3">
    <source>
        <dbReference type="Proteomes" id="UP000688947"/>
    </source>
</evidence>
<dbReference type="AlphaFoldDB" id="A0A8T1UYC8"/>
<dbReference type="EMBL" id="JAENGZ010000030">
    <property type="protein sequence ID" value="KAG6972712.1"/>
    <property type="molecule type" value="Genomic_DNA"/>
</dbReference>
<proteinExistence type="predicted"/>
<accession>A0A8T1UYC8</accession>
<name>A0A8T1UYC8_9STRA</name>
<feature type="compositionally biased region" description="Basic and acidic residues" evidence="1">
    <location>
        <begin position="22"/>
        <end position="34"/>
    </location>
</feature>
<dbReference type="Proteomes" id="UP000688947">
    <property type="component" value="Unassembled WGS sequence"/>
</dbReference>
<sequence length="127" mass="14385">MGISQPLPTVVASSSGRPLVRNLDRREVDSREDPPNPQLSTSSNRLGGRPSPDGLGSAPTYVVSKRKRSSKRVDTLIKDITDMEERQERASQEITKLEDVNRRAEADSKRRLEAREESARIEWEERD</sequence>
<gene>
    <name evidence="2" type="ORF">JG687_00001312</name>
</gene>